<accession>F0R414</accession>
<gene>
    <name evidence="1" type="ordered locus">Bacsa_1000</name>
</gene>
<dbReference type="HOGENOM" id="CLU_023164_0_0_10"/>
<sequence>MFALPLLLALWACQDELDNGQTLSGNYLTLTLQTSAASTRAPIVGEDRFNENEVKSVDVYFFADGQENTAEYLYAKEGLVPEGSLLQVELDKTIIQDNNNYYIYVVVNRTGSSNTTFTEANGRTLAALQERTITTNWKEGYEDESVTEECLVMDGSTTVTVNPEGTQGHVKLTRAMAKVMLYAAAEESIEMDNVTYTPVLNQMNVTMVYGVKRTNLEGTYTVTAADDAENSDYITRMRRDYTSNTITETITEGEGEDAKEIQIQYYEQEVPFYSYPNSGTTADRQDAYLILCVPWEERYQGGSYRSHNYYYRIPITGSTAPATLERNHYYRIKVNIGVLGSLNPNEAVEITDADFEILDWFDMEVDADMQKYEYLVLDEYNSVMNNVNSIENAYISSSNIDWDKTKIISVSYWDYHEDESYLVELNENYQQDNRNNNSTVKFTDFEIGSGSDETIMVSHELSDQNDFVKYTITVEVYNKDGVKANIWTIDQYPARYIVGEKNDEGYVPDYWENARANRFINGYYENGDTPYDDGDQWGRNKYDLGSVSALSGNNANPNLYTIHISSFTDNAYALGDPRNETFEDFGTRLDATEYRSTSQDAVEVIAPAYKVASSWGKTLPRSYVNTVERCASYQEAGYPAGRWRIPTKAEVEYIINLSNQRKIPRLFGEAGETTDYWVSSGKYNTSTGYRAGINGEAYVRCIYDVWYWGEQTIEDDEHNTPSGADPLTNYDFVWGDAVDGSLTEGDTHN</sequence>
<evidence type="ECO:0008006" key="3">
    <source>
        <dbReference type="Google" id="ProtNLM"/>
    </source>
</evidence>
<dbReference type="Gene3D" id="2.60.40.3690">
    <property type="match status" value="1"/>
</dbReference>
<name>F0R414_PHOSB</name>
<dbReference type="eggNOG" id="ENOG502Z7S7">
    <property type="taxonomic scope" value="Bacteria"/>
</dbReference>
<dbReference type="AlphaFoldDB" id="F0R414"/>
<dbReference type="Proteomes" id="UP000007486">
    <property type="component" value="Chromosome"/>
</dbReference>
<protein>
    <recommendedName>
        <fullName evidence="3">Major fimbrial subunit protein N-terminal domain-containing protein</fullName>
    </recommendedName>
</protein>
<reference evidence="1 2" key="1">
    <citation type="journal article" date="2011" name="Stand. Genomic Sci.">
        <title>Complete genome sequence of Bacteroides salanitronis type strain (BL78).</title>
        <authorList>
            <person name="Gronow S."/>
            <person name="Held B."/>
            <person name="Lucas S."/>
            <person name="Lapidus A."/>
            <person name="Del Rio T.G."/>
            <person name="Nolan M."/>
            <person name="Tice H."/>
            <person name="Deshpande S."/>
            <person name="Cheng J.F."/>
            <person name="Pitluck S."/>
            <person name="Liolios K."/>
            <person name="Pagani I."/>
            <person name="Ivanova N."/>
            <person name="Mavromatis K."/>
            <person name="Pati A."/>
            <person name="Tapia R."/>
            <person name="Han C."/>
            <person name="Goodwin L."/>
            <person name="Chen A."/>
            <person name="Palaniappan K."/>
            <person name="Land M."/>
            <person name="Hauser L."/>
            <person name="Chang Y.J."/>
            <person name="Jeffries C.D."/>
            <person name="Brambilla E.M."/>
            <person name="Rohde M."/>
            <person name="Goker M."/>
            <person name="Detter J.C."/>
            <person name="Woyke T."/>
            <person name="Bristow J."/>
            <person name="Markowitz V."/>
            <person name="Hugenholtz P."/>
            <person name="Kyrpides N.C."/>
            <person name="Klenk H.P."/>
            <person name="Eisen J.A."/>
        </authorList>
    </citation>
    <scope>NUCLEOTIDE SEQUENCE [LARGE SCALE GENOMIC DNA]</scope>
    <source>
        <strain evidence="1 2">DSM 18170</strain>
    </source>
</reference>
<proteinExistence type="predicted"/>
<dbReference type="KEGG" id="bsa:Bacsa_1000"/>
<dbReference type="STRING" id="667015.Bacsa_1000"/>
<dbReference type="EMBL" id="CP002530">
    <property type="protein sequence ID" value="ADY35589.1"/>
    <property type="molecule type" value="Genomic_DNA"/>
</dbReference>
<evidence type="ECO:0000313" key="1">
    <source>
        <dbReference type="EMBL" id="ADY35589.1"/>
    </source>
</evidence>
<keyword evidence="2" id="KW-1185">Reference proteome</keyword>
<evidence type="ECO:0000313" key="2">
    <source>
        <dbReference type="Proteomes" id="UP000007486"/>
    </source>
</evidence>
<organism evidence="1 2">
    <name type="scientific">Phocaeicola salanitronis (strain DSM 18170 / JCM 13657 / CCUG 60908 / BL78)</name>
    <name type="common">Bacteroides salanitronis</name>
    <dbReference type="NCBI Taxonomy" id="667015"/>
    <lineage>
        <taxon>Bacteria</taxon>
        <taxon>Pseudomonadati</taxon>
        <taxon>Bacteroidota</taxon>
        <taxon>Bacteroidia</taxon>
        <taxon>Bacteroidales</taxon>
        <taxon>Bacteroidaceae</taxon>
        <taxon>Phocaeicola</taxon>
    </lineage>
</organism>